<dbReference type="GO" id="GO:0009279">
    <property type="term" value="C:cell outer membrane"/>
    <property type="evidence" value="ECO:0007669"/>
    <property type="project" value="UniProtKB-SubCell"/>
</dbReference>
<proteinExistence type="inferred from homology"/>
<dbReference type="STRING" id="1117702.AQZ52_14785"/>
<keyword evidence="4" id="KW-0449">Lipoprotein</keyword>
<sequence length="96" mass="9741">MLSAGICLTIAGAGLATEAQARHYRHHSHQSSQYRDARSDHGNCLRFNKTTGTVAGAVGGGLLGRAIFGGAGGTLGGAAVGGIAGHELANNRRKRC</sequence>
<reference evidence="6 7" key="1">
    <citation type="submission" date="2015-10" db="EMBL/GenBank/DDBJ databases">
        <title>Draft genome sequence of Novosphingobium fuchskuhlense DSM 25065 isolated from a surface water sample of the southwest basin of Lake Grosse Fuchskuhle.</title>
        <authorList>
            <person name="Ruckert C."/>
            <person name="Winkler A."/>
            <person name="Glaeser J."/>
            <person name="Grossart H.-P."/>
            <person name="Kalinowski J."/>
            <person name="Glaeser S."/>
        </authorList>
    </citation>
    <scope>NUCLEOTIDE SEQUENCE [LARGE SCALE GENOMIC DNA]</scope>
    <source>
        <strain evidence="6 7">FNE08-7</strain>
    </source>
</reference>
<comment type="similarity">
    <text evidence="2">Belongs to the rickettsiale 17 kDa surface antigen family.</text>
</comment>
<feature type="domain" description="Glycine zipper 2TM" evidence="5">
    <location>
        <begin position="52"/>
        <end position="87"/>
    </location>
</feature>
<evidence type="ECO:0000259" key="5">
    <source>
        <dbReference type="Pfam" id="PF05433"/>
    </source>
</evidence>
<protein>
    <recommendedName>
        <fullName evidence="3">17 kDa surface antigen</fullName>
    </recommendedName>
</protein>
<name>A0A124JTF3_9SPHN</name>
<dbReference type="InterPro" id="IPR008816">
    <property type="entry name" value="Gly_zipper_2TM_dom"/>
</dbReference>
<dbReference type="AlphaFoldDB" id="A0A124JTF3"/>
<gene>
    <name evidence="6" type="ORF">AQZ52_14785</name>
</gene>
<dbReference type="Proteomes" id="UP000058012">
    <property type="component" value="Unassembled WGS sequence"/>
</dbReference>
<evidence type="ECO:0000313" key="6">
    <source>
        <dbReference type="EMBL" id="KUR70130.1"/>
    </source>
</evidence>
<dbReference type="Pfam" id="PF05433">
    <property type="entry name" value="Rick_17kDa_Anti"/>
    <property type="match status" value="1"/>
</dbReference>
<evidence type="ECO:0000256" key="3">
    <source>
        <dbReference type="ARBA" id="ARBA00015281"/>
    </source>
</evidence>
<keyword evidence="7" id="KW-1185">Reference proteome</keyword>
<evidence type="ECO:0000256" key="2">
    <source>
        <dbReference type="ARBA" id="ARBA00008681"/>
    </source>
</evidence>
<evidence type="ECO:0000256" key="4">
    <source>
        <dbReference type="ARBA" id="ARBA00023288"/>
    </source>
</evidence>
<dbReference type="EMBL" id="LLZS01000009">
    <property type="protein sequence ID" value="KUR70130.1"/>
    <property type="molecule type" value="Genomic_DNA"/>
</dbReference>
<accession>A0A124JTF3</accession>
<evidence type="ECO:0000256" key="1">
    <source>
        <dbReference type="ARBA" id="ARBA00004459"/>
    </source>
</evidence>
<comment type="subcellular location">
    <subcellularLocation>
        <location evidence="1">Cell outer membrane</location>
        <topology evidence="1">Lipid-anchor</topology>
    </subcellularLocation>
</comment>
<evidence type="ECO:0000313" key="7">
    <source>
        <dbReference type="Proteomes" id="UP000058012"/>
    </source>
</evidence>
<comment type="caution">
    <text evidence="6">The sequence shown here is derived from an EMBL/GenBank/DDBJ whole genome shotgun (WGS) entry which is preliminary data.</text>
</comment>
<organism evidence="6 7">
    <name type="scientific">Novosphingobium fuchskuhlense</name>
    <dbReference type="NCBI Taxonomy" id="1117702"/>
    <lineage>
        <taxon>Bacteria</taxon>
        <taxon>Pseudomonadati</taxon>
        <taxon>Pseudomonadota</taxon>
        <taxon>Alphaproteobacteria</taxon>
        <taxon>Sphingomonadales</taxon>
        <taxon>Sphingomonadaceae</taxon>
        <taxon>Novosphingobium</taxon>
    </lineage>
</organism>